<gene>
    <name evidence="1" type="ORF">D2T33_10165</name>
</gene>
<reference evidence="1 2" key="2">
    <citation type="submission" date="2019-01" db="EMBL/GenBank/DDBJ databases">
        <authorList>
            <person name="Li Y."/>
        </authorList>
    </citation>
    <scope>NUCLEOTIDE SEQUENCE [LARGE SCALE GENOMIC DNA]</scope>
    <source>
        <strain evidence="1 2">2D-5</strain>
    </source>
</reference>
<accession>A0A443IVF6</accession>
<organism evidence="1 2">
    <name type="scientific">Paenirhodobacter populi</name>
    <dbReference type="NCBI Taxonomy" id="2306993"/>
    <lineage>
        <taxon>Bacteria</taxon>
        <taxon>Pseudomonadati</taxon>
        <taxon>Pseudomonadota</taxon>
        <taxon>Alphaproteobacteria</taxon>
        <taxon>Rhodobacterales</taxon>
        <taxon>Rhodobacter group</taxon>
        <taxon>Paenirhodobacter</taxon>
    </lineage>
</organism>
<sequence>MQTQVRPSAPIAPPTRRGLSRVEAAAYIGVSPSTFDKMVQAGEMPAPKRVYARVIWDVRALDLAFDDLPGDDSTSDNNSWSDL</sequence>
<protein>
    <recommendedName>
        <fullName evidence="3">DNA-binding protein</fullName>
    </recommendedName>
</protein>
<reference evidence="1 2" key="1">
    <citation type="submission" date="2019-01" db="EMBL/GenBank/DDBJ databases">
        <title>Sinorhodobacter populi sp. nov. isolated from the symptomatic bark tissue of Populus euramericana canker.</title>
        <authorList>
            <person name="Xu G."/>
        </authorList>
    </citation>
    <scope>NUCLEOTIDE SEQUENCE [LARGE SCALE GENOMIC DNA]</scope>
    <source>
        <strain evidence="1 2">2D-5</strain>
    </source>
</reference>
<dbReference type="AlphaFoldDB" id="A0A443IVF6"/>
<dbReference type="EMBL" id="SAUW01000009">
    <property type="protein sequence ID" value="RWR12042.1"/>
    <property type="molecule type" value="Genomic_DNA"/>
</dbReference>
<evidence type="ECO:0000313" key="2">
    <source>
        <dbReference type="Proteomes" id="UP000285710"/>
    </source>
</evidence>
<evidence type="ECO:0000313" key="1">
    <source>
        <dbReference type="EMBL" id="RWR12042.1"/>
    </source>
</evidence>
<keyword evidence="2" id="KW-1185">Reference proteome</keyword>
<proteinExistence type="predicted"/>
<dbReference type="Proteomes" id="UP000285710">
    <property type="component" value="Unassembled WGS sequence"/>
</dbReference>
<comment type="caution">
    <text evidence="1">The sequence shown here is derived from an EMBL/GenBank/DDBJ whole genome shotgun (WGS) entry which is preliminary data.</text>
</comment>
<name>A0A443IVF6_9RHOB</name>
<evidence type="ECO:0008006" key="3">
    <source>
        <dbReference type="Google" id="ProtNLM"/>
    </source>
</evidence>